<comment type="subcellular location">
    <subcellularLocation>
        <location evidence="3">Cytoplasm</location>
    </subcellularLocation>
</comment>
<keyword evidence="3" id="KW-0324">Glycolysis</keyword>
<keyword evidence="3" id="KW-0963">Cytoplasm</keyword>
<dbReference type="AlphaFoldDB" id="A0A5C5R7H0"/>
<dbReference type="Proteomes" id="UP000317291">
    <property type="component" value="Unassembled WGS sequence"/>
</dbReference>
<dbReference type="CDD" id="cd00311">
    <property type="entry name" value="TIM"/>
    <property type="match status" value="1"/>
</dbReference>
<evidence type="ECO:0000256" key="3">
    <source>
        <dbReference type="RuleBase" id="RU363013"/>
    </source>
</evidence>
<keyword evidence="2 3" id="KW-0413">Isomerase</keyword>
<dbReference type="PANTHER" id="PTHR21139:SF42">
    <property type="entry name" value="TRIOSEPHOSPHATE ISOMERASE"/>
    <property type="match status" value="1"/>
</dbReference>
<comment type="pathway">
    <text evidence="3">Carbohydrate biosynthesis; gluconeogenesis.</text>
</comment>
<evidence type="ECO:0000313" key="4">
    <source>
        <dbReference type="EMBL" id="TWS18778.1"/>
    </source>
</evidence>
<comment type="caution">
    <text evidence="4">The sequence shown here is derived from an EMBL/GenBank/DDBJ whole genome shotgun (WGS) entry which is preliminary data.</text>
</comment>
<keyword evidence="5" id="KW-1185">Reference proteome</keyword>
<organism evidence="4 5">
    <name type="scientific">Tsukamurella asaccharolytica</name>
    <dbReference type="NCBI Taxonomy" id="2592067"/>
    <lineage>
        <taxon>Bacteria</taxon>
        <taxon>Bacillati</taxon>
        <taxon>Actinomycetota</taxon>
        <taxon>Actinomycetes</taxon>
        <taxon>Mycobacteriales</taxon>
        <taxon>Tsukamurellaceae</taxon>
        <taxon>Tsukamurella</taxon>
    </lineage>
</organism>
<evidence type="ECO:0000313" key="5">
    <source>
        <dbReference type="Proteomes" id="UP000317291"/>
    </source>
</evidence>
<keyword evidence="3" id="KW-0312">Gluconeogenesis</keyword>
<dbReference type="Pfam" id="PF00121">
    <property type="entry name" value="TIM"/>
    <property type="match status" value="1"/>
</dbReference>
<dbReference type="GO" id="GO:0005829">
    <property type="term" value="C:cytosol"/>
    <property type="evidence" value="ECO:0007669"/>
    <property type="project" value="TreeGrafter"/>
</dbReference>
<name>A0A5C5R7H0_9ACTN</name>
<dbReference type="GO" id="GO:0006096">
    <property type="term" value="P:glycolytic process"/>
    <property type="evidence" value="ECO:0007669"/>
    <property type="project" value="UniProtKB-UniPathway"/>
</dbReference>
<dbReference type="GO" id="GO:0019563">
    <property type="term" value="P:glycerol catabolic process"/>
    <property type="evidence" value="ECO:0007669"/>
    <property type="project" value="TreeGrafter"/>
</dbReference>
<sequence length="251" mass="26228">MTKTLAEARQFVERLQQFDDPPESVRAFFLPAHTSLAAVDFWLGPNTKYLIGAQNADWAEEGPRTGEVSMGMVADAGAQIVEVGHAERRAAFGETDEVVAAKVTAALQHGLIPLICVGESAVVRRSGAAVDYAVGQLRAALAGVSSSEETTILVAYEPIWAIGSSGRPALPEEVSQVTGALRETLVEHSSGTADAERVVLYGGSVRPDNAADLLACSGVGGLFIGRAAWDADGFRGLVSLAARAASRTPPI</sequence>
<comment type="similarity">
    <text evidence="1 3">Belongs to the triosephosphate isomerase family.</text>
</comment>
<dbReference type="GO" id="GO:0004807">
    <property type="term" value="F:triose-phosphate isomerase activity"/>
    <property type="evidence" value="ECO:0007669"/>
    <property type="project" value="UniProtKB-EC"/>
</dbReference>
<dbReference type="PANTHER" id="PTHR21139">
    <property type="entry name" value="TRIOSEPHOSPHATE ISOMERASE"/>
    <property type="match status" value="1"/>
</dbReference>
<protein>
    <recommendedName>
        <fullName evidence="3">Triosephosphate isomerase</fullName>
        <ecNumber evidence="3">5.3.1.1</ecNumber>
    </recommendedName>
</protein>
<accession>A0A5C5R7H0</accession>
<dbReference type="InterPro" id="IPR013785">
    <property type="entry name" value="Aldolase_TIM"/>
</dbReference>
<evidence type="ECO:0000256" key="2">
    <source>
        <dbReference type="ARBA" id="ARBA00023235"/>
    </source>
</evidence>
<dbReference type="OrthoDB" id="9809429at2"/>
<comment type="catalytic activity">
    <reaction evidence="3">
        <text>D-glyceraldehyde 3-phosphate = dihydroxyacetone phosphate</text>
        <dbReference type="Rhea" id="RHEA:18585"/>
        <dbReference type="ChEBI" id="CHEBI:57642"/>
        <dbReference type="ChEBI" id="CHEBI:59776"/>
        <dbReference type="EC" id="5.3.1.1"/>
    </reaction>
</comment>
<dbReference type="SUPFAM" id="SSF51351">
    <property type="entry name" value="Triosephosphate isomerase (TIM)"/>
    <property type="match status" value="1"/>
</dbReference>
<reference evidence="4 5" key="1">
    <citation type="submission" date="2019-06" db="EMBL/GenBank/DDBJ databases">
        <title>Tsukamurella conjunctivitidis sp. nov., Tsukamurella assacharolytica sp. nov. and Tsukamurella sputae sp. nov. isolated from patients with conjunctivitis, bacteraemia (lymphoma) and respiratory infection (sputum) in Hong Kong.</title>
        <authorList>
            <person name="Teng J.L.L."/>
            <person name="Lee H.H."/>
            <person name="Fong J.Y.H."/>
            <person name="Fok K.M.N."/>
            <person name="Lau S.K.P."/>
            <person name="Woo P.C.Y."/>
        </authorList>
    </citation>
    <scope>NUCLEOTIDE SEQUENCE [LARGE SCALE GENOMIC DNA]</scope>
    <source>
        <strain evidence="4 5">HKU71</strain>
    </source>
</reference>
<comment type="pathway">
    <text evidence="3">Carbohydrate degradation; glycolysis; D-glyceraldehyde 3-phosphate from glycerone phosphate: step 1/1.</text>
</comment>
<dbReference type="UniPathway" id="UPA00138"/>
<dbReference type="InterPro" id="IPR035990">
    <property type="entry name" value="TIM_sf"/>
</dbReference>
<comment type="subunit">
    <text evidence="3">Homodimer.</text>
</comment>
<dbReference type="EMBL" id="VIGW01000007">
    <property type="protein sequence ID" value="TWS18778.1"/>
    <property type="molecule type" value="Genomic_DNA"/>
</dbReference>
<dbReference type="UniPathway" id="UPA00109">
    <property type="reaction ID" value="UER00189"/>
</dbReference>
<gene>
    <name evidence="4" type="ORF">FK529_13785</name>
</gene>
<dbReference type="PROSITE" id="PS51440">
    <property type="entry name" value="TIM_2"/>
    <property type="match status" value="1"/>
</dbReference>
<dbReference type="GO" id="GO:0006094">
    <property type="term" value="P:gluconeogenesis"/>
    <property type="evidence" value="ECO:0007669"/>
    <property type="project" value="UniProtKB-UniPathway"/>
</dbReference>
<dbReference type="Gene3D" id="3.20.20.70">
    <property type="entry name" value="Aldolase class I"/>
    <property type="match status" value="1"/>
</dbReference>
<dbReference type="GO" id="GO:0046166">
    <property type="term" value="P:glyceraldehyde-3-phosphate biosynthetic process"/>
    <property type="evidence" value="ECO:0007669"/>
    <property type="project" value="TreeGrafter"/>
</dbReference>
<dbReference type="InterPro" id="IPR000652">
    <property type="entry name" value="Triosephosphate_isomerase"/>
</dbReference>
<proteinExistence type="inferred from homology"/>
<evidence type="ECO:0000256" key="1">
    <source>
        <dbReference type="ARBA" id="ARBA00007422"/>
    </source>
</evidence>
<dbReference type="EC" id="5.3.1.1" evidence="3"/>